<keyword evidence="1" id="KW-0812">Transmembrane</keyword>
<dbReference type="EMBL" id="CP001738">
    <property type="protein sequence ID" value="ACY97430.1"/>
    <property type="molecule type" value="Genomic_DNA"/>
</dbReference>
<accession>D1ACU1</accession>
<protein>
    <submittedName>
        <fullName evidence="2">Flp/Fap pilin component</fullName>
    </submittedName>
</protein>
<dbReference type="AlphaFoldDB" id="D1ACU1"/>
<evidence type="ECO:0000313" key="2">
    <source>
        <dbReference type="EMBL" id="ACY97430.1"/>
    </source>
</evidence>
<evidence type="ECO:0000313" key="3">
    <source>
        <dbReference type="Proteomes" id="UP000001918"/>
    </source>
</evidence>
<organism evidence="2 3">
    <name type="scientific">Thermomonospora curvata (strain ATCC 19995 / DSM 43183 / JCM 3096 / KCTC 9072 / NBRC 15933 / NCIMB 10081 / Henssen B9)</name>
    <dbReference type="NCBI Taxonomy" id="471852"/>
    <lineage>
        <taxon>Bacteria</taxon>
        <taxon>Bacillati</taxon>
        <taxon>Actinomycetota</taxon>
        <taxon>Actinomycetes</taxon>
        <taxon>Streptosporangiales</taxon>
        <taxon>Thermomonosporaceae</taxon>
        <taxon>Thermomonospora</taxon>
    </lineage>
</organism>
<dbReference type="KEGG" id="tcu:Tcur_1857"/>
<reference evidence="2 3" key="1">
    <citation type="journal article" date="2011" name="Stand. Genomic Sci.">
        <title>Complete genome sequence of Thermomonospora curvata type strain (B9).</title>
        <authorList>
            <person name="Chertkov O."/>
            <person name="Sikorski J."/>
            <person name="Nolan M."/>
            <person name="Lapidus A."/>
            <person name="Lucas S."/>
            <person name="Del Rio T.G."/>
            <person name="Tice H."/>
            <person name="Cheng J.F."/>
            <person name="Goodwin L."/>
            <person name="Pitluck S."/>
            <person name="Liolios K."/>
            <person name="Ivanova N."/>
            <person name="Mavromatis K."/>
            <person name="Mikhailova N."/>
            <person name="Ovchinnikova G."/>
            <person name="Pati A."/>
            <person name="Chen A."/>
            <person name="Palaniappan K."/>
            <person name="Djao O.D."/>
            <person name="Land M."/>
            <person name="Hauser L."/>
            <person name="Chang Y.J."/>
            <person name="Jeffries C.D."/>
            <person name="Brettin T."/>
            <person name="Han C."/>
            <person name="Detter J.C."/>
            <person name="Rohde M."/>
            <person name="Goker M."/>
            <person name="Woyke T."/>
            <person name="Bristow J."/>
            <person name="Eisen J.A."/>
            <person name="Markowitz V."/>
            <person name="Hugenholtz P."/>
            <person name="Klenk H.P."/>
            <person name="Kyrpides N.C."/>
        </authorList>
    </citation>
    <scope>NUCLEOTIDE SEQUENCE [LARGE SCALE GENOMIC DNA]</scope>
    <source>
        <strain evidence="3">ATCC 19995 / DSM 43183 / JCM 3096 / KCTC 9072 / NBRC 15933 / NCIMB 10081 / Henssen B9</strain>
    </source>
</reference>
<feature type="transmembrane region" description="Helical" evidence="1">
    <location>
        <begin position="39"/>
        <end position="57"/>
    </location>
</feature>
<name>D1ACU1_THECD</name>
<proteinExistence type="predicted"/>
<dbReference type="STRING" id="471852.Tcur_1857"/>
<keyword evidence="3" id="KW-1185">Reference proteome</keyword>
<evidence type="ECO:0000256" key="1">
    <source>
        <dbReference type="SAM" id="Phobius"/>
    </source>
</evidence>
<sequence>MFNRMITALAARIQTLDFSRLSGSRLRDRGEEGVTAVEYGLMVALAVTIAAVAFGPLRDAVQNAFQAAADALNNARS</sequence>
<keyword evidence="1" id="KW-1133">Transmembrane helix</keyword>
<dbReference type="Proteomes" id="UP000001918">
    <property type="component" value="Chromosome"/>
</dbReference>
<gene>
    <name evidence="2" type="ordered locus">Tcur_1857</name>
</gene>
<keyword evidence="1" id="KW-0472">Membrane</keyword>
<dbReference type="HOGENOM" id="CLU_2636863_0_0_11"/>